<keyword evidence="2" id="KW-0677">Repeat</keyword>
<evidence type="ECO:0000313" key="6">
    <source>
        <dbReference type="Proteomes" id="UP001476798"/>
    </source>
</evidence>
<dbReference type="InterPro" id="IPR001680">
    <property type="entry name" value="WD40_rpt"/>
</dbReference>
<keyword evidence="6" id="KW-1185">Reference proteome</keyword>
<feature type="repeat" description="WD" evidence="4">
    <location>
        <begin position="185"/>
        <end position="216"/>
    </location>
</feature>
<evidence type="ECO:0000256" key="1">
    <source>
        <dbReference type="ARBA" id="ARBA00022574"/>
    </source>
</evidence>
<evidence type="ECO:0000256" key="4">
    <source>
        <dbReference type="PROSITE-ProRule" id="PRU00221"/>
    </source>
</evidence>
<evidence type="ECO:0000313" key="5">
    <source>
        <dbReference type="EMBL" id="MEQ2179134.1"/>
    </source>
</evidence>
<protein>
    <recommendedName>
        <fullName evidence="7">Cell division cycle 20B</fullName>
    </recommendedName>
</protein>
<proteinExistence type="predicted"/>
<comment type="caution">
    <text evidence="5">The sequence shown here is derived from an EMBL/GenBank/DDBJ whole genome shotgun (WGS) entry which is preliminary data.</text>
</comment>
<dbReference type="SUPFAM" id="SSF54452">
    <property type="entry name" value="MHC antigen-recognition domain"/>
    <property type="match status" value="1"/>
</dbReference>
<gene>
    <name evidence="5" type="ORF">GOODEAATRI_021498</name>
</gene>
<dbReference type="InterPro" id="IPR037055">
    <property type="entry name" value="MHC_I-like_Ag-recog_sf"/>
</dbReference>
<dbReference type="Pfam" id="PF00400">
    <property type="entry name" value="WD40"/>
    <property type="match status" value="2"/>
</dbReference>
<keyword evidence="1 4" id="KW-0853">WD repeat</keyword>
<dbReference type="PANTHER" id="PTHR19918">
    <property type="entry name" value="CELL DIVISION CYCLE 20 CDC20 FIZZY -RELATED"/>
    <property type="match status" value="1"/>
</dbReference>
<dbReference type="Proteomes" id="UP001476798">
    <property type="component" value="Unassembled WGS sequence"/>
</dbReference>
<sequence length="328" mass="36925">MRCHHSTGPAVGGGRSSACRRTSSAQWNFPIRPKLGVGSRLHWADRMFCDGKVFLTLEHNNTWTAHVPEAAVLKKQWDQETEHSKRERSRLQRGCILLTKELKLSEEQSDLNLLDWSSRNILAVALNNNVYLWDAAQGDIHLLMKMEREEDYISSLSWTKEGNYLAVGTSDCKVQVSVTMYVWLLADVLDEVCGLKWSPDGRYLASGGNDNLALAWCPWQSNILASGGGTSDRHIRTWNVNTGSCISSLDTQSQVMALFLSLGVSMCFFLKCAFPKFTTCVLNCRSHRFCLHPTIKNWSLHMGMPTTMLSFGSIPLLPRLQNLMLILI</sequence>
<evidence type="ECO:0000256" key="3">
    <source>
        <dbReference type="ARBA" id="ARBA00023180"/>
    </source>
</evidence>
<dbReference type="InterPro" id="IPR033010">
    <property type="entry name" value="Cdc20/Fizzy"/>
</dbReference>
<evidence type="ECO:0008006" key="7">
    <source>
        <dbReference type="Google" id="ProtNLM"/>
    </source>
</evidence>
<name>A0ABV0P6R1_9TELE</name>
<dbReference type="Gene3D" id="3.30.500.10">
    <property type="entry name" value="MHC class I-like antigen recognition-like"/>
    <property type="match status" value="1"/>
</dbReference>
<evidence type="ECO:0000256" key="2">
    <source>
        <dbReference type="ARBA" id="ARBA00022737"/>
    </source>
</evidence>
<dbReference type="PANTHER" id="PTHR19918:SF3">
    <property type="entry name" value="CELL DIVISION CYCLE PROTEIN 20 HOMOLOG"/>
    <property type="match status" value="1"/>
</dbReference>
<organism evidence="5 6">
    <name type="scientific">Goodea atripinnis</name>
    <dbReference type="NCBI Taxonomy" id="208336"/>
    <lineage>
        <taxon>Eukaryota</taxon>
        <taxon>Metazoa</taxon>
        <taxon>Chordata</taxon>
        <taxon>Craniata</taxon>
        <taxon>Vertebrata</taxon>
        <taxon>Euteleostomi</taxon>
        <taxon>Actinopterygii</taxon>
        <taxon>Neopterygii</taxon>
        <taxon>Teleostei</taxon>
        <taxon>Neoteleostei</taxon>
        <taxon>Acanthomorphata</taxon>
        <taxon>Ovalentaria</taxon>
        <taxon>Atherinomorphae</taxon>
        <taxon>Cyprinodontiformes</taxon>
        <taxon>Goodeidae</taxon>
        <taxon>Goodea</taxon>
    </lineage>
</organism>
<dbReference type="InterPro" id="IPR036322">
    <property type="entry name" value="WD40_repeat_dom_sf"/>
</dbReference>
<dbReference type="SMART" id="SM00320">
    <property type="entry name" value="WD40"/>
    <property type="match status" value="3"/>
</dbReference>
<dbReference type="SUPFAM" id="SSF50978">
    <property type="entry name" value="WD40 repeat-like"/>
    <property type="match status" value="1"/>
</dbReference>
<dbReference type="Gene3D" id="2.130.10.10">
    <property type="entry name" value="YVTN repeat-like/Quinoprotein amine dehydrogenase"/>
    <property type="match status" value="2"/>
</dbReference>
<dbReference type="InterPro" id="IPR015943">
    <property type="entry name" value="WD40/YVTN_repeat-like_dom_sf"/>
</dbReference>
<keyword evidence="3" id="KW-0325">Glycoprotein</keyword>
<dbReference type="EMBL" id="JAHRIO010062074">
    <property type="protein sequence ID" value="MEQ2179134.1"/>
    <property type="molecule type" value="Genomic_DNA"/>
</dbReference>
<reference evidence="5 6" key="1">
    <citation type="submission" date="2021-06" db="EMBL/GenBank/DDBJ databases">
        <authorList>
            <person name="Palmer J.M."/>
        </authorList>
    </citation>
    <scope>NUCLEOTIDE SEQUENCE [LARGE SCALE GENOMIC DNA]</scope>
    <source>
        <strain evidence="5 6">GA_2019</strain>
        <tissue evidence="5">Muscle</tissue>
    </source>
</reference>
<dbReference type="InterPro" id="IPR011162">
    <property type="entry name" value="MHC_I/II-like_Ag-recog"/>
</dbReference>
<dbReference type="PROSITE" id="PS50082">
    <property type="entry name" value="WD_REPEATS_2"/>
    <property type="match status" value="1"/>
</dbReference>
<accession>A0ABV0P6R1</accession>